<gene>
    <name evidence="2" type="ORF">AQZ52_01915</name>
</gene>
<keyword evidence="3" id="KW-1185">Reference proteome</keyword>
<evidence type="ECO:0000313" key="2">
    <source>
        <dbReference type="EMBL" id="KUR73743.1"/>
    </source>
</evidence>
<accession>A0A124JWW1</accession>
<dbReference type="EMBL" id="LLZS01000001">
    <property type="protein sequence ID" value="KUR73743.1"/>
    <property type="molecule type" value="Genomic_DNA"/>
</dbReference>
<organism evidence="2 3">
    <name type="scientific">Novosphingobium fuchskuhlense</name>
    <dbReference type="NCBI Taxonomy" id="1117702"/>
    <lineage>
        <taxon>Bacteria</taxon>
        <taxon>Pseudomonadati</taxon>
        <taxon>Pseudomonadota</taxon>
        <taxon>Alphaproteobacteria</taxon>
        <taxon>Sphingomonadales</taxon>
        <taxon>Sphingomonadaceae</taxon>
        <taxon>Novosphingobium</taxon>
    </lineage>
</organism>
<evidence type="ECO:0000259" key="1">
    <source>
        <dbReference type="Pfam" id="PF07883"/>
    </source>
</evidence>
<dbReference type="Proteomes" id="UP000058012">
    <property type="component" value="Unassembled WGS sequence"/>
</dbReference>
<dbReference type="InterPro" id="IPR013096">
    <property type="entry name" value="Cupin_2"/>
</dbReference>
<proteinExistence type="predicted"/>
<reference evidence="2 3" key="1">
    <citation type="submission" date="2015-10" db="EMBL/GenBank/DDBJ databases">
        <title>Draft genome sequence of Novosphingobium fuchskuhlense DSM 25065 isolated from a surface water sample of the southwest basin of Lake Grosse Fuchskuhle.</title>
        <authorList>
            <person name="Ruckert C."/>
            <person name="Winkler A."/>
            <person name="Glaeser J."/>
            <person name="Grossart H.-P."/>
            <person name="Kalinowski J."/>
            <person name="Glaeser S."/>
        </authorList>
    </citation>
    <scope>NUCLEOTIDE SEQUENCE [LARGE SCALE GENOMIC DNA]</scope>
    <source>
        <strain evidence="2 3">FNE08-7</strain>
    </source>
</reference>
<dbReference type="RefSeq" id="WP_067906259.1">
    <property type="nucleotide sequence ID" value="NZ_KQ954244.1"/>
</dbReference>
<sequence length="131" mass="14226">MAHRLDTNPIHIGLGAKAVPQPPFTGMAWYGDYIARHGADGAEGRLVSQHSFTESWDSWEMHPVGDEVVLLLTGEAVMHQELVDGTKAEVRLAAGEYAVNPPGAWHTMDLISDEATALFITAGLGTEHRPR</sequence>
<dbReference type="CDD" id="cd02208">
    <property type="entry name" value="cupin_RmlC-like"/>
    <property type="match status" value="1"/>
</dbReference>
<dbReference type="InterPro" id="IPR014710">
    <property type="entry name" value="RmlC-like_jellyroll"/>
</dbReference>
<dbReference type="Pfam" id="PF07883">
    <property type="entry name" value="Cupin_2"/>
    <property type="match status" value="1"/>
</dbReference>
<dbReference type="Gene3D" id="2.60.120.10">
    <property type="entry name" value="Jelly Rolls"/>
    <property type="match status" value="1"/>
</dbReference>
<dbReference type="InterPro" id="IPR011051">
    <property type="entry name" value="RmlC_Cupin_sf"/>
</dbReference>
<dbReference type="OrthoDB" id="512358at2"/>
<dbReference type="SUPFAM" id="SSF51182">
    <property type="entry name" value="RmlC-like cupins"/>
    <property type="match status" value="1"/>
</dbReference>
<dbReference type="STRING" id="1117702.AQZ52_01915"/>
<comment type="caution">
    <text evidence="2">The sequence shown here is derived from an EMBL/GenBank/DDBJ whole genome shotgun (WGS) entry which is preliminary data.</text>
</comment>
<feature type="domain" description="Cupin type-2" evidence="1">
    <location>
        <begin position="58"/>
        <end position="119"/>
    </location>
</feature>
<dbReference type="AlphaFoldDB" id="A0A124JWW1"/>
<evidence type="ECO:0000313" key="3">
    <source>
        <dbReference type="Proteomes" id="UP000058012"/>
    </source>
</evidence>
<protein>
    <submittedName>
        <fullName evidence="2">Cupin</fullName>
    </submittedName>
</protein>
<name>A0A124JWW1_9SPHN</name>